<dbReference type="EMBL" id="ALWO02000052">
    <property type="protein sequence ID" value="EOZ91930.1"/>
    <property type="molecule type" value="Genomic_DNA"/>
</dbReference>
<dbReference type="eggNOG" id="ENOG502ZKJA">
    <property type="taxonomic scope" value="Bacteria"/>
</dbReference>
<gene>
    <name evidence="1" type="ORF">A33Q_4023</name>
</gene>
<dbReference type="Proteomes" id="UP000006073">
    <property type="component" value="Unassembled WGS sequence"/>
</dbReference>
<dbReference type="OrthoDB" id="2086726at2"/>
<organism evidence="1 2">
    <name type="scientific">Indibacter alkaliphilus (strain CCUG 57479 / KCTC 22604 / LW1)</name>
    <dbReference type="NCBI Taxonomy" id="1189612"/>
    <lineage>
        <taxon>Bacteria</taxon>
        <taxon>Pseudomonadati</taxon>
        <taxon>Bacteroidota</taxon>
        <taxon>Cytophagia</taxon>
        <taxon>Cytophagales</taxon>
        <taxon>Cyclobacteriaceae</taxon>
    </lineage>
</organism>
<accession>S2D4E2</accession>
<evidence type="ECO:0000313" key="1">
    <source>
        <dbReference type="EMBL" id="EOZ91930.1"/>
    </source>
</evidence>
<sequence length="275" mass="32810">MNTSFKRNDVQLYIENAQNCYEVEKWGSYKHIFIKWKIEEKDVLPLKNCRESDISSYFFKALESFFCAIEDLHYGKQSWAIVKLYYSIFYLLRCDILLSGHLIVRNGALYYTKLKKDEGFVAFNKKAKGDHQLAIELVKELKKKGELSDPILDNQIDDLDPYSWYLHHRERINYSQKNFSEPDIDFCFVHLESYFKDKKVIELFNFYNSKDYSICFDTDHSILSIPYKKIQQIIDKNNGEIDLSMHNTKKVLFHLRELKLFGIEKTEILNLIKKE</sequence>
<comment type="caution">
    <text evidence="1">The sequence shown here is derived from an EMBL/GenBank/DDBJ whole genome shotgun (WGS) entry which is preliminary data.</text>
</comment>
<dbReference type="AlphaFoldDB" id="S2D4E2"/>
<dbReference type="RefSeq" id="WP_009033217.1">
    <property type="nucleotide sequence ID" value="NZ_ALWO02000052.1"/>
</dbReference>
<evidence type="ECO:0000313" key="2">
    <source>
        <dbReference type="Proteomes" id="UP000006073"/>
    </source>
</evidence>
<proteinExistence type="predicted"/>
<name>S2D4E2_INDAL</name>
<dbReference type="STRING" id="1189612.A33Q_4023"/>
<reference evidence="1 2" key="1">
    <citation type="journal article" date="2013" name="Genome Announc.">
        <title>Draft Genome Sequence of Indibacter alkaliphilus Strain LW1T, Isolated from Lonar Lake, a Haloalkaline Lake in the Buldana District of Maharashtra, India.</title>
        <authorList>
            <person name="Singh A."/>
            <person name="Kumar Jangir P."/>
            <person name="Sharma R."/>
            <person name="Singh A."/>
            <person name="Kumar Pinnaka A."/>
            <person name="Shivaji S."/>
        </authorList>
    </citation>
    <scope>NUCLEOTIDE SEQUENCE [LARGE SCALE GENOMIC DNA]</scope>
    <source>
        <strain evidence="2">CCUG 57479 / KCTC 22604 / LW1</strain>
    </source>
</reference>
<protein>
    <submittedName>
        <fullName evidence="1">Uncharacterized protein</fullName>
    </submittedName>
</protein>
<keyword evidence="2" id="KW-1185">Reference proteome</keyword>